<dbReference type="SUPFAM" id="SSF57283">
    <property type="entry name" value="PMP inhibitors"/>
    <property type="match status" value="4"/>
</dbReference>
<organism evidence="10">
    <name type="scientific">Rhodnius prolixus</name>
    <name type="common">Triatomid bug</name>
    <dbReference type="NCBI Taxonomy" id="13249"/>
    <lineage>
        <taxon>Eukaryota</taxon>
        <taxon>Metazoa</taxon>
        <taxon>Ecdysozoa</taxon>
        <taxon>Arthropoda</taxon>
        <taxon>Hexapoda</taxon>
        <taxon>Insecta</taxon>
        <taxon>Pterygota</taxon>
        <taxon>Neoptera</taxon>
        <taxon>Paraneoptera</taxon>
        <taxon>Hemiptera</taxon>
        <taxon>Heteroptera</taxon>
        <taxon>Panheteroptera</taxon>
        <taxon>Cimicomorpha</taxon>
        <taxon>Reduviidae</taxon>
        <taxon>Triatominae</taxon>
        <taxon>Rhodnius</taxon>
    </lineage>
</organism>
<feature type="signal peptide" evidence="8">
    <location>
        <begin position="1"/>
        <end position="19"/>
    </location>
</feature>
<dbReference type="HOGENOM" id="CLU_082240_0_0_1"/>
<evidence type="ECO:0000256" key="1">
    <source>
        <dbReference type="ARBA" id="ARBA00004613"/>
    </source>
</evidence>
<feature type="domain" description="Pacifastin" evidence="9">
    <location>
        <begin position="168"/>
        <end position="205"/>
    </location>
</feature>
<dbReference type="AlphaFoldDB" id="R4FNR7"/>
<dbReference type="PROSITE" id="PS51446">
    <property type="entry name" value="PACIFASTIN"/>
    <property type="match status" value="3"/>
</dbReference>
<dbReference type="VEuPathDB" id="VectorBase:RPRC015340"/>
<evidence type="ECO:0000256" key="2">
    <source>
        <dbReference type="ARBA" id="ARBA00022525"/>
    </source>
</evidence>
<evidence type="ECO:0000256" key="5">
    <source>
        <dbReference type="ARBA" id="ARBA00023157"/>
    </source>
</evidence>
<reference evidence="10" key="1">
    <citation type="submission" date="2013-04" db="EMBL/GenBank/DDBJ databases">
        <title>An insight into the transcriptome of the digestive tract of the blood sucking bug, Rhodnius prolixus.</title>
        <authorList>
            <person name="Ribeiro J.M.C."/>
            <person name="Genta F.A."/>
            <person name="Sorgine M.H.F."/>
            <person name="Paiva-Silva G.O."/>
            <person name="Majerowicz D."/>
            <person name="Medeiros M."/>
            <person name="Koerich L."/>
            <person name="Terra W.R."/>
            <person name="Ferreira C."/>
            <person name="Pimentel A.C."/>
            <person name="Bisch P.M."/>
            <person name="Diniz M.M.P."/>
            <person name="Nascimento R."/>
            <person name="Salmon D."/>
            <person name="Silber A.M."/>
            <person name="Alves M."/>
            <person name="Oliveira M.F."/>
            <person name="Gondim K.C."/>
            <person name="Silva Neto M.A.C."/>
            <person name="Atella G.C."/>
            <person name="Araujo H."/>
            <person name="Dias F.S."/>
            <person name="Polycarpo C.R."/>
            <person name="Fampa P."/>
            <person name="Melo A.C."/>
            <person name="Tanaka A.S."/>
            <person name="Balczun C."/>
            <person name="Oliveira J.H.M."/>
            <person name="Goncalves R."/>
            <person name="Lazoski C."/>
            <person name="Pereira M.A."/>
            <person name="Rivera-Pomar R."/>
            <person name="Diambra L."/>
            <person name="Schaub G.A."/>
            <person name="Garcia E.S."/>
            <person name="Azambuja P."/>
            <person name="Braz G.R.C."/>
            <person name="Oliveira P.L."/>
        </authorList>
    </citation>
    <scope>NUCLEOTIDE SEQUENCE</scope>
</reference>
<sequence length="211" mass="23127">MKRIITLILVACILAAVTAKKRCKPGKRFMSADGCNWCDCLANGKTAICTKRYCRPKVNNYLLKTIKTDKTEKICTPGKRFLSEDGCNWCVCNRDGSNAACTLMLCPAKRDRLSKSEITLNNCPPGKKFLAEDGCSWCICGPEGTSPVCTLTLCPPEKVFYKYAEKINQECIPGQITPANDGCNFCICNKDGQIGGCTKKLCLNGIEKAPE</sequence>
<comment type="subcellular location">
    <subcellularLocation>
        <location evidence="1">Secreted</location>
    </subcellularLocation>
</comment>
<keyword evidence="2" id="KW-0964">Secreted</keyword>
<keyword evidence="5" id="KW-1015">Disulfide bond</keyword>
<feature type="domain" description="Pacifastin" evidence="9">
    <location>
        <begin position="20"/>
        <end position="57"/>
    </location>
</feature>
<evidence type="ECO:0000313" key="10">
    <source>
        <dbReference type="EMBL" id="JAA76326.1"/>
    </source>
</evidence>
<feature type="chain" id="PRO_5004365621" evidence="8">
    <location>
        <begin position="20"/>
        <end position="211"/>
    </location>
</feature>
<evidence type="ECO:0000256" key="4">
    <source>
        <dbReference type="ARBA" id="ARBA00022900"/>
    </source>
</evidence>
<keyword evidence="8" id="KW-0732">Signal</keyword>
<evidence type="ECO:0000256" key="7">
    <source>
        <dbReference type="PROSITE-ProRule" id="PRU00776"/>
    </source>
</evidence>
<dbReference type="InterPro" id="IPR036201">
    <property type="entry name" value="Pacifastin_dom_sf"/>
</dbReference>
<comment type="caution">
    <text evidence="7">Lacks conserved residue(s) required for the propagation of feature annotation.</text>
</comment>
<feature type="domain" description="Pacifastin" evidence="9">
    <location>
        <begin position="72"/>
        <end position="109"/>
    </location>
</feature>
<dbReference type="GO" id="GO:0004867">
    <property type="term" value="F:serine-type endopeptidase inhibitor activity"/>
    <property type="evidence" value="ECO:0007669"/>
    <property type="project" value="UniProtKB-UniRule"/>
</dbReference>
<proteinExistence type="evidence at transcript level"/>
<comment type="similarity">
    <text evidence="6 7">Belongs to the protease inhibitor I19 family.</text>
</comment>
<keyword evidence="3 7" id="KW-0646">Protease inhibitor</keyword>
<dbReference type="InterPro" id="IPR008037">
    <property type="entry name" value="Pacifastin_dom"/>
</dbReference>
<dbReference type="EMBL" id="GAHY01001184">
    <property type="protein sequence ID" value="JAA76326.1"/>
    <property type="molecule type" value="mRNA"/>
</dbReference>
<evidence type="ECO:0000256" key="8">
    <source>
        <dbReference type="SAM" id="SignalP"/>
    </source>
</evidence>
<keyword evidence="4 7" id="KW-0722">Serine protease inhibitor</keyword>
<evidence type="ECO:0000256" key="6">
    <source>
        <dbReference type="ARBA" id="ARBA00029459"/>
    </source>
</evidence>
<dbReference type="Pfam" id="PF05375">
    <property type="entry name" value="Pacifastin_I"/>
    <property type="match status" value="4"/>
</dbReference>
<name>R4FNR7_RHOPR</name>
<protein>
    <submittedName>
        <fullName evidence="10">Putative pacifastin inhibitor lcmii with vwf domain protein</fullName>
    </submittedName>
</protein>
<evidence type="ECO:0000259" key="9">
    <source>
        <dbReference type="PROSITE" id="PS51446"/>
    </source>
</evidence>
<dbReference type="GO" id="GO:0005576">
    <property type="term" value="C:extracellular region"/>
    <property type="evidence" value="ECO:0007669"/>
    <property type="project" value="UniProtKB-SubCell"/>
</dbReference>
<feature type="site" description="Reactive bond" evidence="7">
    <location>
        <begin position="199"/>
        <end position="200"/>
    </location>
</feature>
<evidence type="ECO:0000256" key="3">
    <source>
        <dbReference type="ARBA" id="ARBA00022690"/>
    </source>
</evidence>
<accession>R4FNR7</accession>